<dbReference type="SUPFAM" id="SSF102735">
    <property type="entry name" value="Trigger factor ribosome-binding domain"/>
    <property type="match status" value="1"/>
</dbReference>
<organism evidence="15 16">
    <name type="scientific">Leptolinea tardivitalis</name>
    <dbReference type="NCBI Taxonomy" id="229920"/>
    <lineage>
        <taxon>Bacteria</taxon>
        <taxon>Bacillati</taxon>
        <taxon>Chloroflexota</taxon>
        <taxon>Anaerolineae</taxon>
        <taxon>Anaerolineales</taxon>
        <taxon>Anaerolineaceae</taxon>
        <taxon>Leptolinea</taxon>
    </lineage>
</organism>
<keyword evidence="7 11" id="KW-0143">Chaperone</keyword>
<comment type="domain">
    <text evidence="11">Consists of 3 domains; the N-terminus binds the ribosome, the middle domain has PPIase activity, while the C-terminus has intrinsic chaperone activity on its own.</text>
</comment>
<evidence type="ECO:0000256" key="1">
    <source>
        <dbReference type="ARBA" id="ARBA00000971"/>
    </source>
</evidence>
<dbReference type="STRING" id="229920.ADM99_06205"/>
<dbReference type="InterPro" id="IPR008880">
    <property type="entry name" value="Trigger_fac_C"/>
</dbReference>
<feature type="region of interest" description="Disordered" evidence="12">
    <location>
        <begin position="441"/>
        <end position="478"/>
    </location>
</feature>
<dbReference type="SUPFAM" id="SSF54534">
    <property type="entry name" value="FKBP-like"/>
    <property type="match status" value="1"/>
</dbReference>
<dbReference type="Proteomes" id="UP000050430">
    <property type="component" value="Unassembled WGS sequence"/>
</dbReference>
<dbReference type="PIRSF" id="PIRSF003095">
    <property type="entry name" value="Trigger_factor"/>
    <property type="match status" value="1"/>
</dbReference>
<evidence type="ECO:0000313" key="15">
    <source>
        <dbReference type="EMBL" id="KPL72677.1"/>
    </source>
</evidence>
<dbReference type="GO" id="GO:0044183">
    <property type="term" value="F:protein folding chaperone"/>
    <property type="evidence" value="ECO:0007669"/>
    <property type="project" value="TreeGrafter"/>
</dbReference>
<evidence type="ECO:0000256" key="8">
    <source>
        <dbReference type="ARBA" id="ARBA00023235"/>
    </source>
</evidence>
<dbReference type="GO" id="GO:0003755">
    <property type="term" value="F:peptidyl-prolyl cis-trans isomerase activity"/>
    <property type="evidence" value="ECO:0007669"/>
    <property type="project" value="UniProtKB-UniRule"/>
</dbReference>
<dbReference type="GO" id="GO:0043022">
    <property type="term" value="F:ribosome binding"/>
    <property type="evidence" value="ECO:0007669"/>
    <property type="project" value="TreeGrafter"/>
</dbReference>
<comment type="similarity">
    <text evidence="2 11">Belongs to the FKBP-type PPIase family. Tig subfamily.</text>
</comment>
<dbReference type="HAMAP" id="MF_00303">
    <property type="entry name" value="Trigger_factor_Tig"/>
    <property type="match status" value="1"/>
</dbReference>
<feature type="domain" description="Trigger factor ribosome-binding bacterial" evidence="13">
    <location>
        <begin position="1"/>
        <end position="142"/>
    </location>
</feature>
<proteinExistence type="inferred from homology"/>
<dbReference type="GO" id="GO:0051083">
    <property type="term" value="P:'de novo' cotranslational protein folding"/>
    <property type="evidence" value="ECO:0007669"/>
    <property type="project" value="TreeGrafter"/>
</dbReference>
<keyword evidence="5 11" id="KW-0132">Cell division</keyword>
<dbReference type="PANTHER" id="PTHR30560">
    <property type="entry name" value="TRIGGER FACTOR CHAPERONE AND PEPTIDYL-PROLYL CIS/TRANS ISOMERASE"/>
    <property type="match status" value="1"/>
</dbReference>
<protein>
    <recommendedName>
        <fullName evidence="4 11">Trigger factor</fullName>
        <shortName evidence="11">TF</shortName>
        <ecNumber evidence="3 11">5.2.1.8</ecNumber>
    </recommendedName>
    <alternativeName>
        <fullName evidence="10 11">PPIase</fullName>
    </alternativeName>
</protein>
<evidence type="ECO:0000256" key="5">
    <source>
        <dbReference type="ARBA" id="ARBA00022618"/>
    </source>
</evidence>
<dbReference type="GO" id="GO:0051301">
    <property type="term" value="P:cell division"/>
    <property type="evidence" value="ECO:0007669"/>
    <property type="project" value="UniProtKB-KW"/>
</dbReference>
<feature type="compositionally biased region" description="Basic and acidic residues" evidence="12">
    <location>
        <begin position="469"/>
        <end position="478"/>
    </location>
</feature>
<keyword evidence="16" id="KW-1185">Reference proteome</keyword>
<dbReference type="RefSeq" id="WP_062421255.1">
    <property type="nucleotide sequence ID" value="NZ_BBYA01000008.1"/>
</dbReference>
<dbReference type="InterPro" id="IPR036611">
    <property type="entry name" value="Trigger_fac_ribosome-bd_sf"/>
</dbReference>
<reference evidence="15 16" key="1">
    <citation type="submission" date="2015-07" db="EMBL/GenBank/DDBJ databases">
        <title>Genome sequence of Leptolinea tardivitalis DSM 16556.</title>
        <authorList>
            <person name="Hemp J."/>
            <person name="Ward L.M."/>
            <person name="Pace L.A."/>
            <person name="Fischer W.W."/>
        </authorList>
    </citation>
    <scope>NUCLEOTIDE SEQUENCE [LARGE SCALE GENOMIC DNA]</scope>
    <source>
        <strain evidence="15 16">YMTK-2</strain>
    </source>
</reference>
<evidence type="ECO:0000256" key="4">
    <source>
        <dbReference type="ARBA" id="ARBA00016902"/>
    </source>
</evidence>
<accession>A0A0P6XCR2</accession>
<evidence type="ECO:0000256" key="12">
    <source>
        <dbReference type="SAM" id="MobiDB-lite"/>
    </source>
</evidence>
<dbReference type="GO" id="GO:0043335">
    <property type="term" value="P:protein unfolding"/>
    <property type="evidence" value="ECO:0007669"/>
    <property type="project" value="TreeGrafter"/>
</dbReference>
<dbReference type="GO" id="GO:0015031">
    <property type="term" value="P:protein transport"/>
    <property type="evidence" value="ECO:0007669"/>
    <property type="project" value="UniProtKB-UniRule"/>
</dbReference>
<comment type="function">
    <text evidence="11">Involved in protein export. Acts as a chaperone by maintaining the newly synthesized protein in an open conformation. Functions as a peptidyl-prolyl cis-trans isomerase.</text>
</comment>
<dbReference type="InterPro" id="IPR005215">
    <property type="entry name" value="Trig_fac"/>
</dbReference>
<evidence type="ECO:0000256" key="11">
    <source>
        <dbReference type="HAMAP-Rule" id="MF_00303"/>
    </source>
</evidence>
<name>A0A0P6XCR2_9CHLR</name>
<comment type="subcellular location">
    <subcellularLocation>
        <location evidence="11">Cytoplasm</location>
    </subcellularLocation>
    <text evidence="11">About half TF is bound to the ribosome near the polypeptide exit tunnel while the other half is free in the cytoplasm.</text>
</comment>
<dbReference type="Pfam" id="PF05697">
    <property type="entry name" value="Trigger_N"/>
    <property type="match status" value="1"/>
</dbReference>
<feature type="compositionally biased region" description="Basic and acidic residues" evidence="12">
    <location>
        <begin position="448"/>
        <end position="460"/>
    </location>
</feature>
<dbReference type="Gene3D" id="3.10.50.40">
    <property type="match status" value="1"/>
</dbReference>
<evidence type="ECO:0000259" key="14">
    <source>
        <dbReference type="Pfam" id="PF05698"/>
    </source>
</evidence>
<keyword evidence="9 11" id="KW-0131">Cell cycle</keyword>
<evidence type="ECO:0000256" key="3">
    <source>
        <dbReference type="ARBA" id="ARBA00013194"/>
    </source>
</evidence>
<feature type="domain" description="Trigger factor C-terminal" evidence="14">
    <location>
        <begin position="270"/>
        <end position="435"/>
    </location>
</feature>
<evidence type="ECO:0000313" key="16">
    <source>
        <dbReference type="Proteomes" id="UP000050430"/>
    </source>
</evidence>
<dbReference type="Pfam" id="PF05698">
    <property type="entry name" value="Trigger_C"/>
    <property type="match status" value="1"/>
</dbReference>
<comment type="caution">
    <text evidence="15">The sequence shown here is derived from an EMBL/GenBank/DDBJ whole genome shotgun (WGS) entry which is preliminary data.</text>
</comment>
<keyword evidence="6 11" id="KW-0697">Rotamase</keyword>
<evidence type="ECO:0000259" key="13">
    <source>
        <dbReference type="Pfam" id="PF05697"/>
    </source>
</evidence>
<dbReference type="Gene3D" id="3.30.70.1050">
    <property type="entry name" value="Trigger factor ribosome-binding domain"/>
    <property type="match status" value="1"/>
</dbReference>
<evidence type="ECO:0000256" key="7">
    <source>
        <dbReference type="ARBA" id="ARBA00023186"/>
    </source>
</evidence>
<dbReference type="OrthoDB" id="9767721at2"/>
<dbReference type="Gene3D" id="1.10.3120.10">
    <property type="entry name" value="Trigger factor, C-terminal domain"/>
    <property type="match status" value="1"/>
</dbReference>
<dbReference type="GO" id="GO:0005737">
    <property type="term" value="C:cytoplasm"/>
    <property type="evidence" value="ECO:0007669"/>
    <property type="project" value="UniProtKB-SubCell"/>
</dbReference>
<comment type="catalytic activity">
    <reaction evidence="1 11">
        <text>[protein]-peptidylproline (omega=180) = [protein]-peptidylproline (omega=0)</text>
        <dbReference type="Rhea" id="RHEA:16237"/>
        <dbReference type="Rhea" id="RHEA-COMP:10747"/>
        <dbReference type="Rhea" id="RHEA-COMP:10748"/>
        <dbReference type="ChEBI" id="CHEBI:83833"/>
        <dbReference type="ChEBI" id="CHEBI:83834"/>
        <dbReference type="EC" id="5.2.1.8"/>
    </reaction>
</comment>
<dbReference type="EC" id="5.2.1.8" evidence="3 11"/>
<dbReference type="PATRIC" id="fig|229920.5.peg.1213"/>
<keyword evidence="8 11" id="KW-0413">Isomerase</keyword>
<evidence type="ECO:0000256" key="2">
    <source>
        <dbReference type="ARBA" id="ARBA00005464"/>
    </source>
</evidence>
<dbReference type="PANTHER" id="PTHR30560:SF3">
    <property type="entry name" value="TRIGGER FACTOR-LIKE PROTEIN TIG, CHLOROPLASTIC"/>
    <property type="match status" value="1"/>
</dbReference>
<gene>
    <name evidence="11" type="primary">tig</name>
    <name evidence="15" type="ORF">ADM99_06205</name>
</gene>
<dbReference type="InterPro" id="IPR037041">
    <property type="entry name" value="Trigger_fac_C_sf"/>
</dbReference>
<dbReference type="NCBIfam" id="TIGR00115">
    <property type="entry name" value="tig"/>
    <property type="match status" value="1"/>
</dbReference>
<keyword evidence="11" id="KW-0963">Cytoplasm</keyword>
<dbReference type="SUPFAM" id="SSF109998">
    <property type="entry name" value="Triger factor/SurA peptide-binding domain-like"/>
    <property type="match status" value="1"/>
</dbReference>
<evidence type="ECO:0000256" key="10">
    <source>
        <dbReference type="ARBA" id="ARBA00029986"/>
    </source>
</evidence>
<sequence>MKLETTPRDDHQVNVVAEFETSDLEAYMHKAARRIAERAKIPGFRPGKAPYAVVLRTYGDEAVREQAIEILVDDKYPEILDEAKIEASGSGKLDDIISTNPPKFSFTIPLAPVVTVGDLASVKLDYVEPVITDSQVEDAVKRVLSSYATPNDVDRAAQEGDLVNMDLSADYVKAPEGEDKSFIAKTPHQAIIGENDMRKETWPFEDFSKNVIGMKVGETKTFTHTYAKDDPVEKLQGQKLEFTVELRSIKELVLPELNDEFVMKIGQFQTVDDFKAYLRRRLEADAKAEYDNAYFDDLLDKMVALCSFKYAPHMLDEELHSVQHSLQDTLAQQQMDLDTYLKVRKLTMEELVEKELKPIAVKRLERSLLVTEISKKEKLELSDEELESSFNQTVNEISMSYDMKHIRKNFNNKNFSQAVAFEAANRAMNRKVLEYLRGIASGSTSSEKSAEKPAEGEAKPKKTSRAKKTTSEEPKSAE</sequence>
<evidence type="ECO:0000256" key="9">
    <source>
        <dbReference type="ARBA" id="ARBA00023306"/>
    </source>
</evidence>
<evidence type="ECO:0000256" key="6">
    <source>
        <dbReference type="ARBA" id="ARBA00023110"/>
    </source>
</evidence>
<dbReference type="InterPro" id="IPR027304">
    <property type="entry name" value="Trigger_fact/SurA_dom_sf"/>
</dbReference>
<dbReference type="EMBL" id="LGCK01000007">
    <property type="protein sequence ID" value="KPL72677.1"/>
    <property type="molecule type" value="Genomic_DNA"/>
</dbReference>
<dbReference type="InterPro" id="IPR046357">
    <property type="entry name" value="PPIase_dom_sf"/>
</dbReference>
<dbReference type="AlphaFoldDB" id="A0A0P6XCR2"/>
<dbReference type="InterPro" id="IPR008881">
    <property type="entry name" value="Trigger_fac_ribosome-bd_bac"/>
</dbReference>